<reference evidence="3 4" key="1">
    <citation type="journal article" date="2023" name="Plants (Basel)">
        <title>Bridging the Gap: Combining Genomics and Transcriptomics Approaches to Understand Stylosanthes scabra, an Orphan Legume from the Brazilian Caatinga.</title>
        <authorList>
            <person name="Ferreira-Neto J.R.C."/>
            <person name="da Silva M.D."/>
            <person name="Binneck E."/>
            <person name="de Melo N.F."/>
            <person name="da Silva R.H."/>
            <person name="de Melo A.L.T.M."/>
            <person name="Pandolfi V."/>
            <person name="Bustamante F.O."/>
            <person name="Brasileiro-Vidal A.C."/>
            <person name="Benko-Iseppon A.M."/>
        </authorList>
    </citation>
    <scope>NUCLEOTIDE SEQUENCE [LARGE SCALE GENOMIC DNA]</scope>
    <source>
        <tissue evidence="3">Leaves</tissue>
    </source>
</reference>
<keyword evidence="4" id="KW-1185">Reference proteome</keyword>
<proteinExistence type="predicted"/>
<dbReference type="InterPro" id="IPR042099">
    <property type="entry name" value="ANL_N_sf"/>
</dbReference>
<dbReference type="EC" id="6.2.1.12" evidence="3"/>
<comment type="caution">
    <text evidence="3">The sequence shown here is derived from an EMBL/GenBank/DDBJ whole genome shotgun (WGS) entry which is preliminary data.</text>
</comment>
<evidence type="ECO:0000256" key="1">
    <source>
        <dbReference type="ARBA" id="ARBA00022598"/>
    </source>
</evidence>
<organism evidence="3 4">
    <name type="scientific">Stylosanthes scabra</name>
    <dbReference type="NCBI Taxonomy" id="79078"/>
    <lineage>
        <taxon>Eukaryota</taxon>
        <taxon>Viridiplantae</taxon>
        <taxon>Streptophyta</taxon>
        <taxon>Embryophyta</taxon>
        <taxon>Tracheophyta</taxon>
        <taxon>Spermatophyta</taxon>
        <taxon>Magnoliopsida</taxon>
        <taxon>eudicotyledons</taxon>
        <taxon>Gunneridae</taxon>
        <taxon>Pentapetalae</taxon>
        <taxon>rosids</taxon>
        <taxon>fabids</taxon>
        <taxon>Fabales</taxon>
        <taxon>Fabaceae</taxon>
        <taxon>Papilionoideae</taxon>
        <taxon>50 kb inversion clade</taxon>
        <taxon>dalbergioids sensu lato</taxon>
        <taxon>Dalbergieae</taxon>
        <taxon>Pterocarpus clade</taxon>
        <taxon>Stylosanthes</taxon>
    </lineage>
</organism>
<dbReference type="InterPro" id="IPR020845">
    <property type="entry name" value="AMP-binding_CS"/>
</dbReference>
<evidence type="ECO:0000259" key="2">
    <source>
        <dbReference type="Pfam" id="PF00501"/>
    </source>
</evidence>
<dbReference type="Gene3D" id="3.40.50.12780">
    <property type="entry name" value="N-terminal domain of ligase-like"/>
    <property type="match status" value="1"/>
</dbReference>
<protein>
    <submittedName>
        <fullName evidence="3">4-coumarate--CoA ligase 3</fullName>
        <ecNumber evidence="3">6.2.1.12</ecNumber>
    </submittedName>
</protein>
<dbReference type="SUPFAM" id="SSF56801">
    <property type="entry name" value="Acetyl-CoA synthetase-like"/>
    <property type="match status" value="1"/>
</dbReference>
<evidence type="ECO:0000313" key="4">
    <source>
        <dbReference type="Proteomes" id="UP001341840"/>
    </source>
</evidence>
<feature type="domain" description="AMP-dependent synthetase/ligase" evidence="2">
    <location>
        <begin position="44"/>
        <end position="400"/>
    </location>
</feature>
<dbReference type="EMBL" id="JASCZI010274338">
    <property type="protein sequence ID" value="MED6225908.1"/>
    <property type="molecule type" value="Genomic_DNA"/>
</dbReference>
<dbReference type="Proteomes" id="UP001341840">
    <property type="component" value="Unassembled WGS sequence"/>
</dbReference>
<dbReference type="PANTHER" id="PTHR24096:SF169">
    <property type="entry name" value="4-COUMARATE--COA LIGASE 3"/>
    <property type="match status" value="1"/>
</dbReference>
<dbReference type="GO" id="GO:0016207">
    <property type="term" value="F:4-coumarate-CoA ligase activity"/>
    <property type="evidence" value="ECO:0007669"/>
    <property type="project" value="UniProtKB-EC"/>
</dbReference>
<evidence type="ECO:0000313" key="3">
    <source>
        <dbReference type="EMBL" id="MED6225908.1"/>
    </source>
</evidence>
<dbReference type="InterPro" id="IPR000873">
    <property type="entry name" value="AMP-dep_synth/lig_dom"/>
</dbReference>
<dbReference type="PANTHER" id="PTHR24096">
    <property type="entry name" value="LONG-CHAIN-FATTY-ACID--COA LIGASE"/>
    <property type="match status" value="1"/>
</dbReference>
<gene>
    <name evidence="3" type="primary">4CL3_9</name>
    <name evidence="3" type="ORF">PIB30_098127</name>
</gene>
<dbReference type="PROSITE" id="PS00455">
    <property type="entry name" value="AMP_BINDING"/>
    <property type="match status" value="1"/>
</dbReference>
<dbReference type="Pfam" id="PF00501">
    <property type="entry name" value="AMP-binding"/>
    <property type="match status" value="1"/>
</dbReference>
<accession>A0ABU6ZV72</accession>
<keyword evidence="1 3" id="KW-0436">Ligase</keyword>
<sequence length="465" mass="51348">MDAQKTNLNQTTYIFKSKLADIPINNTIPLHTYSFQKLPQISHHPCLITSSGKTYTYGDTHRASRNFAVGLFNLGIRKGDVIMILLPNSPEFVFSFWAASMLGAVSTIANPSYNSAEITKQLKATKSKIVVTRAMHVHKLKQEEENTFIVITVDNPPENCMSFSVVSRTEGTLPEVDINPDDAVTLPFSSGTTGSPKGVVLTHRSLITNMAQLVVGENPNLHMKEDDVVLCVLPLFHIYALYCVMLCSTRVGCRVLLMEKYEMRALLELVEKQRVSVVMAVPLLVAAFSKNPEVEEYDLSSIRMVMSGGAPLAKDINGAFRSRFPQAILRQALGMTESGPVIAMSLGFAKYPMATKLESCGSVVRNAKMKIIDPLTGSSLPYNTSGEICIRGQQIMKGYLNDEKASAEAIDEEGWLHTGDIGYVDNNDEIFIVDRLKELIKFKGFQVESSTIVQRTSKGGSRYEV</sequence>
<name>A0ABU6ZV72_9FABA</name>